<keyword evidence="2" id="KW-1185">Reference proteome</keyword>
<sequence>MKKRWEGGWDECKKLKELEARPFRPLVHPLAHYPPVSSSVTKKYPIPPQHNSPL</sequence>
<comment type="caution">
    <text evidence="1">The sequence shown here is derived from an EMBL/GenBank/DDBJ whole genome shotgun (WGS) entry which is preliminary data.</text>
</comment>
<evidence type="ECO:0000313" key="2">
    <source>
        <dbReference type="Proteomes" id="UP000886501"/>
    </source>
</evidence>
<gene>
    <name evidence="1" type="ORF">BDM02DRAFT_3106705</name>
</gene>
<reference evidence="1" key="2">
    <citation type="journal article" date="2020" name="Nat. Commun.">
        <title>Large-scale genome sequencing of mycorrhizal fungi provides insights into the early evolution of symbiotic traits.</title>
        <authorList>
            <person name="Miyauchi S."/>
            <person name="Kiss E."/>
            <person name="Kuo A."/>
            <person name="Drula E."/>
            <person name="Kohler A."/>
            <person name="Sanchez-Garcia M."/>
            <person name="Morin E."/>
            <person name="Andreopoulos B."/>
            <person name="Barry K.W."/>
            <person name="Bonito G."/>
            <person name="Buee M."/>
            <person name="Carver A."/>
            <person name="Chen C."/>
            <person name="Cichocki N."/>
            <person name="Clum A."/>
            <person name="Culley D."/>
            <person name="Crous P.W."/>
            <person name="Fauchery L."/>
            <person name="Girlanda M."/>
            <person name="Hayes R.D."/>
            <person name="Keri Z."/>
            <person name="LaButti K."/>
            <person name="Lipzen A."/>
            <person name="Lombard V."/>
            <person name="Magnuson J."/>
            <person name="Maillard F."/>
            <person name="Murat C."/>
            <person name="Nolan M."/>
            <person name="Ohm R.A."/>
            <person name="Pangilinan J."/>
            <person name="Pereira M.F."/>
            <person name="Perotto S."/>
            <person name="Peter M."/>
            <person name="Pfister S."/>
            <person name="Riley R."/>
            <person name="Sitrit Y."/>
            <person name="Stielow J.B."/>
            <person name="Szollosi G."/>
            <person name="Zifcakova L."/>
            <person name="Stursova M."/>
            <person name="Spatafora J.W."/>
            <person name="Tedersoo L."/>
            <person name="Vaario L.M."/>
            <person name="Yamada A."/>
            <person name="Yan M."/>
            <person name="Wang P."/>
            <person name="Xu J."/>
            <person name="Bruns T."/>
            <person name="Baldrian P."/>
            <person name="Vilgalys R."/>
            <person name="Dunand C."/>
            <person name="Henrissat B."/>
            <person name="Grigoriev I.V."/>
            <person name="Hibbett D."/>
            <person name="Nagy L.G."/>
            <person name="Martin F.M."/>
        </authorList>
    </citation>
    <scope>NUCLEOTIDE SEQUENCE</scope>
    <source>
        <strain evidence="1">P2</strain>
    </source>
</reference>
<evidence type="ECO:0000313" key="1">
    <source>
        <dbReference type="EMBL" id="KAF9654357.1"/>
    </source>
</evidence>
<organism evidence="1 2">
    <name type="scientific">Thelephora ganbajun</name>
    <name type="common">Ganba fungus</name>
    <dbReference type="NCBI Taxonomy" id="370292"/>
    <lineage>
        <taxon>Eukaryota</taxon>
        <taxon>Fungi</taxon>
        <taxon>Dikarya</taxon>
        <taxon>Basidiomycota</taxon>
        <taxon>Agaricomycotina</taxon>
        <taxon>Agaricomycetes</taxon>
        <taxon>Thelephorales</taxon>
        <taxon>Thelephoraceae</taxon>
        <taxon>Thelephora</taxon>
    </lineage>
</organism>
<protein>
    <submittedName>
        <fullName evidence="1">Uncharacterized protein</fullName>
    </submittedName>
</protein>
<reference evidence="1" key="1">
    <citation type="submission" date="2019-10" db="EMBL/GenBank/DDBJ databases">
        <authorList>
            <consortium name="DOE Joint Genome Institute"/>
            <person name="Kuo A."/>
            <person name="Miyauchi S."/>
            <person name="Kiss E."/>
            <person name="Drula E."/>
            <person name="Kohler A."/>
            <person name="Sanchez-Garcia M."/>
            <person name="Andreopoulos B."/>
            <person name="Barry K.W."/>
            <person name="Bonito G."/>
            <person name="Buee M."/>
            <person name="Carver A."/>
            <person name="Chen C."/>
            <person name="Cichocki N."/>
            <person name="Clum A."/>
            <person name="Culley D."/>
            <person name="Crous P.W."/>
            <person name="Fauchery L."/>
            <person name="Girlanda M."/>
            <person name="Hayes R."/>
            <person name="Keri Z."/>
            <person name="Labutti K."/>
            <person name="Lipzen A."/>
            <person name="Lombard V."/>
            <person name="Magnuson J."/>
            <person name="Maillard F."/>
            <person name="Morin E."/>
            <person name="Murat C."/>
            <person name="Nolan M."/>
            <person name="Ohm R."/>
            <person name="Pangilinan J."/>
            <person name="Pereira M."/>
            <person name="Perotto S."/>
            <person name="Peter M."/>
            <person name="Riley R."/>
            <person name="Sitrit Y."/>
            <person name="Stielow B."/>
            <person name="Szollosi G."/>
            <person name="Zifcakova L."/>
            <person name="Stursova M."/>
            <person name="Spatafora J.W."/>
            <person name="Tedersoo L."/>
            <person name="Vaario L.-M."/>
            <person name="Yamada A."/>
            <person name="Yan M."/>
            <person name="Wang P."/>
            <person name="Xu J."/>
            <person name="Bruns T."/>
            <person name="Baldrian P."/>
            <person name="Vilgalys R."/>
            <person name="Henrissat B."/>
            <person name="Grigoriev I.V."/>
            <person name="Hibbett D."/>
            <person name="Nagy L.G."/>
            <person name="Martin F.M."/>
        </authorList>
    </citation>
    <scope>NUCLEOTIDE SEQUENCE</scope>
    <source>
        <strain evidence="1">P2</strain>
    </source>
</reference>
<name>A0ACB6ZXN4_THEGA</name>
<dbReference type="EMBL" id="MU117961">
    <property type="protein sequence ID" value="KAF9654357.1"/>
    <property type="molecule type" value="Genomic_DNA"/>
</dbReference>
<dbReference type="Proteomes" id="UP000886501">
    <property type="component" value="Unassembled WGS sequence"/>
</dbReference>
<accession>A0ACB6ZXN4</accession>
<proteinExistence type="predicted"/>